<dbReference type="EMBL" id="JARKIE010000034">
    <property type="protein sequence ID" value="KAJ7696486.1"/>
    <property type="molecule type" value="Genomic_DNA"/>
</dbReference>
<dbReference type="Proteomes" id="UP001221757">
    <property type="component" value="Unassembled WGS sequence"/>
</dbReference>
<sequence>MVSIAENSLSLITSVPPTINMNKVLVGVVVLTVAAFTIHRASPIRLTRNLVAAIADAEKTYLEALEAGVSNSELHTAERLSSLQLKVSTIHEATLCNSLSYRAAFCAFLKGHSLTVLYSIREVREFETHIEIMKESHLRALDPHTVAEAVTRAVSLRRRRTHFPCSKL</sequence>
<evidence type="ECO:0000313" key="2">
    <source>
        <dbReference type="Proteomes" id="UP001221757"/>
    </source>
</evidence>
<reference evidence="1" key="1">
    <citation type="submission" date="2023-03" db="EMBL/GenBank/DDBJ databases">
        <title>Massive genome expansion in bonnet fungi (Mycena s.s.) driven by repeated elements and novel gene families across ecological guilds.</title>
        <authorList>
            <consortium name="Lawrence Berkeley National Laboratory"/>
            <person name="Harder C.B."/>
            <person name="Miyauchi S."/>
            <person name="Viragh M."/>
            <person name="Kuo A."/>
            <person name="Thoen E."/>
            <person name="Andreopoulos B."/>
            <person name="Lu D."/>
            <person name="Skrede I."/>
            <person name="Drula E."/>
            <person name="Henrissat B."/>
            <person name="Morin E."/>
            <person name="Kohler A."/>
            <person name="Barry K."/>
            <person name="LaButti K."/>
            <person name="Morin E."/>
            <person name="Salamov A."/>
            <person name="Lipzen A."/>
            <person name="Mereny Z."/>
            <person name="Hegedus B."/>
            <person name="Baldrian P."/>
            <person name="Stursova M."/>
            <person name="Weitz H."/>
            <person name="Taylor A."/>
            <person name="Grigoriev I.V."/>
            <person name="Nagy L.G."/>
            <person name="Martin F."/>
            <person name="Kauserud H."/>
        </authorList>
    </citation>
    <scope>NUCLEOTIDE SEQUENCE</scope>
    <source>
        <strain evidence="1">CBHHK067</strain>
    </source>
</reference>
<name>A0AAD7DPX3_MYCRO</name>
<keyword evidence="2" id="KW-1185">Reference proteome</keyword>
<proteinExistence type="predicted"/>
<accession>A0AAD7DPX3</accession>
<organism evidence="1 2">
    <name type="scientific">Mycena rosella</name>
    <name type="common">Pink bonnet</name>
    <name type="synonym">Agaricus rosellus</name>
    <dbReference type="NCBI Taxonomy" id="1033263"/>
    <lineage>
        <taxon>Eukaryota</taxon>
        <taxon>Fungi</taxon>
        <taxon>Dikarya</taxon>
        <taxon>Basidiomycota</taxon>
        <taxon>Agaricomycotina</taxon>
        <taxon>Agaricomycetes</taxon>
        <taxon>Agaricomycetidae</taxon>
        <taxon>Agaricales</taxon>
        <taxon>Marasmiineae</taxon>
        <taxon>Mycenaceae</taxon>
        <taxon>Mycena</taxon>
    </lineage>
</organism>
<protein>
    <submittedName>
        <fullName evidence="1">Uncharacterized protein</fullName>
    </submittedName>
</protein>
<comment type="caution">
    <text evidence="1">The sequence shown here is derived from an EMBL/GenBank/DDBJ whole genome shotgun (WGS) entry which is preliminary data.</text>
</comment>
<dbReference type="AlphaFoldDB" id="A0AAD7DPX3"/>
<evidence type="ECO:0000313" key="1">
    <source>
        <dbReference type="EMBL" id="KAJ7696486.1"/>
    </source>
</evidence>
<gene>
    <name evidence="1" type="ORF">B0H17DRAFT_1329168</name>
</gene>